<reference evidence="2 3" key="1">
    <citation type="journal article" date="2020" name="Microbiome">
        <title>Single-cell genomics of uncultured bacteria reveals dietary fiber responders in the mouse gut microbiota.</title>
        <authorList>
            <person name="Chijiiwa R."/>
            <person name="Hosokawa M."/>
            <person name="Kogawa M."/>
            <person name="Nishikawa Y."/>
            <person name="Ide K."/>
            <person name="Sakanashi C."/>
            <person name="Takahashi K."/>
            <person name="Takeyama H."/>
        </authorList>
    </citation>
    <scope>NUCLEOTIDE SEQUENCE [LARGE SCALE GENOMIC DNA]</scope>
    <source>
        <strain evidence="2">IMSAGC_017</strain>
    </source>
</reference>
<feature type="domain" description="RNA polymerase sigma-70 region 4" evidence="1">
    <location>
        <begin position="95"/>
        <end position="143"/>
    </location>
</feature>
<evidence type="ECO:0000313" key="2">
    <source>
        <dbReference type="EMBL" id="GFI42330.1"/>
    </source>
</evidence>
<organism evidence="2 3">
    <name type="scientific">Thomasclavelia cocleata</name>
    <dbReference type="NCBI Taxonomy" id="69824"/>
    <lineage>
        <taxon>Bacteria</taxon>
        <taxon>Bacillati</taxon>
        <taxon>Bacillota</taxon>
        <taxon>Erysipelotrichia</taxon>
        <taxon>Erysipelotrichales</taxon>
        <taxon>Coprobacillaceae</taxon>
        <taxon>Thomasclavelia</taxon>
    </lineage>
</organism>
<evidence type="ECO:0000313" key="3">
    <source>
        <dbReference type="Proteomes" id="UP000490821"/>
    </source>
</evidence>
<name>A0A829ZCP5_9FIRM</name>
<accession>A0A829ZCP5</accession>
<protein>
    <recommendedName>
        <fullName evidence="1">RNA polymerase sigma-70 region 4 domain-containing protein</fullName>
    </recommendedName>
</protein>
<dbReference type="AlphaFoldDB" id="A0A829ZCP5"/>
<comment type="caution">
    <text evidence="2">The sequence shown here is derived from an EMBL/GenBank/DDBJ whole genome shotgun (WGS) entry which is preliminary data.</text>
</comment>
<dbReference type="Pfam" id="PF04545">
    <property type="entry name" value="Sigma70_r4"/>
    <property type="match status" value="1"/>
</dbReference>
<dbReference type="RefSeq" id="WP_172473393.1">
    <property type="nucleotide sequence ID" value="NZ_BLMI01000297.1"/>
</dbReference>
<evidence type="ECO:0000259" key="1">
    <source>
        <dbReference type="Pfam" id="PF04545"/>
    </source>
</evidence>
<dbReference type="InterPro" id="IPR007630">
    <property type="entry name" value="RNA_pol_sigma70_r4"/>
</dbReference>
<dbReference type="GO" id="GO:0006352">
    <property type="term" value="P:DNA-templated transcription initiation"/>
    <property type="evidence" value="ECO:0007669"/>
    <property type="project" value="InterPro"/>
</dbReference>
<sequence>MNNDYQRHDFAEIVKEGERMFYIKVNNKWVQVTREVFRVCKSSYLKILKENKQESNILEHYEDVNNFYPITINRNDIDMIEQLYKKEKLKQLSNLLQTLNDEERKIIQWIYFEYMTEQKVATLLHTTRLKVNYKKRKILKKLYELFTTL</sequence>
<dbReference type="Proteomes" id="UP000490821">
    <property type="component" value="Unassembled WGS sequence"/>
</dbReference>
<gene>
    <name evidence="2" type="ORF">IMSAGC017_02378</name>
</gene>
<dbReference type="InterPro" id="IPR013324">
    <property type="entry name" value="RNA_pol_sigma_r3/r4-like"/>
</dbReference>
<dbReference type="EMBL" id="BLMI01000297">
    <property type="protein sequence ID" value="GFI42330.1"/>
    <property type="molecule type" value="Genomic_DNA"/>
</dbReference>
<dbReference type="Gene3D" id="1.20.140.160">
    <property type="match status" value="1"/>
</dbReference>
<dbReference type="GO" id="GO:0003700">
    <property type="term" value="F:DNA-binding transcription factor activity"/>
    <property type="evidence" value="ECO:0007669"/>
    <property type="project" value="InterPro"/>
</dbReference>
<proteinExistence type="predicted"/>
<dbReference type="SUPFAM" id="SSF88659">
    <property type="entry name" value="Sigma3 and sigma4 domains of RNA polymerase sigma factors"/>
    <property type="match status" value="1"/>
</dbReference>